<dbReference type="InterPro" id="IPR052812">
    <property type="entry name" value="Plant_DnaJ_domain"/>
</dbReference>
<accession>A0AAW1NH54</accession>
<reference evidence="1" key="1">
    <citation type="submission" date="2024-03" db="EMBL/GenBank/DDBJ databases">
        <title>WGS assembly of Saponaria officinalis var. Norfolk2.</title>
        <authorList>
            <person name="Jenkins J."/>
            <person name="Shu S."/>
            <person name="Grimwood J."/>
            <person name="Barry K."/>
            <person name="Goodstein D."/>
            <person name="Schmutz J."/>
            <person name="Leebens-Mack J."/>
            <person name="Osbourn A."/>
        </authorList>
    </citation>
    <scope>NUCLEOTIDE SEQUENCE [LARGE SCALE GENOMIC DNA]</scope>
    <source>
        <strain evidence="1">JIC</strain>
    </source>
</reference>
<sequence length="143" mass="16059">MPCPPFSFCAAHSFFFGLKNHSVYGVAGRSKMLHLDDAVAEEKAVELDLFSCGTTNTIFSALFSILSVPIKTTVSATMLEEGLKYHPLLKDFFAFHIVAKCYHFYSETITEEDARGGFVSRVQSDQSKFKVLTQFTEMTSRYT</sequence>
<dbReference type="EMBL" id="JBDFQZ010000001">
    <property type="protein sequence ID" value="KAK9756185.1"/>
    <property type="molecule type" value="Genomic_DNA"/>
</dbReference>
<evidence type="ECO:0000313" key="1">
    <source>
        <dbReference type="EMBL" id="KAK9756185.1"/>
    </source>
</evidence>
<dbReference type="PANTHER" id="PTHR44272:SF2">
    <property type="entry name" value="CHAPERONE PROTEIN DNAJ 16"/>
    <property type="match status" value="1"/>
</dbReference>
<protein>
    <submittedName>
        <fullName evidence="1">Uncharacterized protein</fullName>
    </submittedName>
</protein>
<dbReference type="Proteomes" id="UP001443914">
    <property type="component" value="Unassembled WGS sequence"/>
</dbReference>
<dbReference type="PANTHER" id="PTHR44272">
    <property type="entry name" value="DNAJ DOMAIN (PROKARYOTIC HEAT SHOCK PROTEIN)"/>
    <property type="match status" value="1"/>
</dbReference>
<name>A0AAW1NH54_SAPOF</name>
<dbReference type="AlphaFoldDB" id="A0AAW1NH54"/>
<keyword evidence="2" id="KW-1185">Reference proteome</keyword>
<organism evidence="1 2">
    <name type="scientific">Saponaria officinalis</name>
    <name type="common">Common soapwort</name>
    <name type="synonym">Lychnis saponaria</name>
    <dbReference type="NCBI Taxonomy" id="3572"/>
    <lineage>
        <taxon>Eukaryota</taxon>
        <taxon>Viridiplantae</taxon>
        <taxon>Streptophyta</taxon>
        <taxon>Embryophyta</taxon>
        <taxon>Tracheophyta</taxon>
        <taxon>Spermatophyta</taxon>
        <taxon>Magnoliopsida</taxon>
        <taxon>eudicotyledons</taxon>
        <taxon>Gunneridae</taxon>
        <taxon>Pentapetalae</taxon>
        <taxon>Caryophyllales</taxon>
        <taxon>Caryophyllaceae</taxon>
        <taxon>Caryophylleae</taxon>
        <taxon>Saponaria</taxon>
    </lineage>
</organism>
<evidence type="ECO:0000313" key="2">
    <source>
        <dbReference type="Proteomes" id="UP001443914"/>
    </source>
</evidence>
<proteinExistence type="predicted"/>
<comment type="caution">
    <text evidence="1">The sequence shown here is derived from an EMBL/GenBank/DDBJ whole genome shotgun (WGS) entry which is preliminary data.</text>
</comment>
<gene>
    <name evidence="1" type="ORF">RND81_01G079500</name>
</gene>